<accession>A0ABV8SZS5</accession>
<dbReference type="EMBL" id="JBHSDU010000015">
    <property type="protein sequence ID" value="MFC4312982.1"/>
    <property type="molecule type" value="Genomic_DNA"/>
</dbReference>
<reference evidence="3" key="1">
    <citation type="journal article" date="2019" name="Int. J. Syst. Evol. Microbiol.">
        <title>The Global Catalogue of Microorganisms (GCM) 10K type strain sequencing project: providing services to taxonomists for standard genome sequencing and annotation.</title>
        <authorList>
            <consortium name="The Broad Institute Genomics Platform"/>
            <consortium name="The Broad Institute Genome Sequencing Center for Infectious Disease"/>
            <person name="Wu L."/>
            <person name="Ma J."/>
        </authorList>
    </citation>
    <scope>NUCLEOTIDE SEQUENCE [LARGE SCALE GENOMIC DNA]</scope>
    <source>
        <strain evidence="3">CGMCC 1.10759</strain>
    </source>
</reference>
<comment type="caution">
    <text evidence="2">The sequence shown here is derived from an EMBL/GenBank/DDBJ whole genome shotgun (WGS) entry which is preliminary data.</text>
</comment>
<name>A0ABV8SZS5_9GAMM</name>
<dbReference type="Pfam" id="PF20583">
    <property type="entry name" value="DUF6786"/>
    <property type="match status" value="1"/>
</dbReference>
<gene>
    <name evidence="2" type="ORF">ACFPN2_28115</name>
</gene>
<sequence>MKANVIGGMLLIAMCAACSADQLQDPNSHSHSETVLAATFGEDLAFLERHTQTIVLSDATGQGKVVLAPAWQGRVMTSTAQGDGGRSLGWINHKHIATGTLVPHMNVFGGEERFWLGPEGGQFSIFHGKDKGFGWDNWQVPAPLDSLPFEVTSRARDRVTFRSTFALSNYSGTNFQVEVQREVRLLNTGVAWRYLGLAPSSQVSVVAFESHNKLTNVGTEPWRKGSGLLSIWIAGMHPSSPSAVFMAPIKAGNSAELGNEVAPDYFGPLKSDRLKITRDAVYFLVDAGYQSKIGISPRRSLGKFGSYDPKHRVLTIVNFTQHSGQTDYVKSVWRQQEEPYAGDAINSYNDGPTTPGAETFGPFYEMESSSAAAALEPGASIDHMHRTIHLIGAEAELEKIARAALGVSLNVTFAAGLQGE</sequence>
<dbReference type="InterPro" id="IPR046713">
    <property type="entry name" value="DUF6786"/>
</dbReference>
<evidence type="ECO:0000313" key="3">
    <source>
        <dbReference type="Proteomes" id="UP001595904"/>
    </source>
</evidence>
<keyword evidence="3" id="KW-1185">Reference proteome</keyword>
<feature type="signal peptide" evidence="1">
    <location>
        <begin position="1"/>
        <end position="20"/>
    </location>
</feature>
<evidence type="ECO:0000313" key="2">
    <source>
        <dbReference type="EMBL" id="MFC4312982.1"/>
    </source>
</evidence>
<protein>
    <submittedName>
        <fullName evidence="2">DUF6786 family protein</fullName>
    </submittedName>
</protein>
<evidence type="ECO:0000256" key="1">
    <source>
        <dbReference type="SAM" id="SignalP"/>
    </source>
</evidence>
<feature type="chain" id="PRO_5046163348" evidence="1">
    <location>
        <begin position="21"/>
        <end position="420"/>
    </location>
</feature>
<dbReference type="RefSeq" id="WP_380602910.1">
    <property type="nucleotide sequence ID" value="NZ_JBHSDU010000015.1"/>
</dbReference>
<proteinExistence type="predicted"/>
<keyword evidence="1" id="KW-0732">Signal</keyword>
<organism evidence="2 3">
    <name type="scientific">Steroidobacter flavus</name>
    <dbReference type="NCBI Taxonomy" id="1842136"/>
    <lineage>
        <taxon>Bacteria</taxon>
        <taxon>Pseudomonadati</taxon>
        <taxon>Pseudomonadota</taxon>
        <taxon>Gammaproteobacteria</taxon>
        <taxon>Steroidobacterales</taxon>
        <taxon>Steroidobacteraceae</taxon>
        <taxon>Steroidobacter</taxon>
    </lineage>
</organism>
<dbReference type="Proteomes" id="UP001595904">
    <property type="component" value="Unassembled WGS sequence"/>
</dbReference>